<sequence>MGQPEELAETVALSTMPDKDSIVLPNTVLGNCCESTAENDDVGPLCDYQSSSQSAPKRHQKSSSTFEETVALHLYQSLASIITQENRWIGTRRKPLYIFSQAKVNV</sequence>
<protein>
    <submittedName>
        <fullName evidence="2">Uncharacterized protein</fullName>
    </submittedName>
</protein>
<dbReference type="Proteomes" id="UP000287972">
    <property type="component" value="Unassembled WGS sequence"/>
</dbReference>
<evidence type="ECO:0000256" key="1">
    <source>
        <dbReference type="SAM" id="MobiDB-lite"/>
    </source>
</evidence>
<comment type="caution">
    <text evidence="2">The sequence shown here is derived from an EMBL/GenBank/DDBJ whole genome shotgun (WGS) entry which is preliminary data.</text>
</comment>
<keyword evidence="3" id="KW-1185">Reference proteome</keyword>
<evidence type="ECO:0000313" key="3">
    <source>
        <dbReference type="Proteomes" id="UP000287972"/>
    </source>
</evidence>
<feature type="region of interest" description="Disordered" evidence="1">
    <location>
        <begin position="39"/>
        <end position="63"/>
    </location>
</feature>
<dbReference type="AlphaFoldDB" id="A0A428RHI0"/>
<name>A0A428RHI0_9HYPO</name>
<organism evidence="2 3">
    <name type="scientific">Fusarium floridanum</name>
    <dbReference type="NCBI Taxonomy" id="1325733"/>
    <lineage>
        <taxon>Eukaryota</taxon>
        <taxon>Fungi</taxon>
        <taxon>Dikarya</taxon>
        <taxon>Ascomycota</taxon>
        <taxon>Pezizomycotina</taxon>
        <taxon>Sordariomycetes</taxon>
        <taxon>Hypocreomycetidae</taxon>
        <taxon>Hypocreales</taxon>
        <taxon>Nectriaceae</taxon>
        <taxon>Fusarium</taxon>
        <taxon>Fusarium solani species complex</taxon>
    </lineage>
</organism>
<evidence type="ECO:0000313" key="2">
    <source>
        <dbReference type="EMBL" id="RSL76999.1"/>
    </source>
</evidence>
<reference evidence="2 3" key="1">
    <citation type="submission" date="2017-06" db="EMBL/GenBank/DDBJ databases">
        <title>Comparative genomic analysis of Ambrosia Fusariam Clade fungi.</title>
        <authorList>
            <person name="Stajich J.E."/>
            <person name="Carrillo J."/>
            <person name="Kijimoto T."/>
            <person name="Eskalen A."/>
            <person name="O'Donnell K."/>
            <person name="Kasson M."/>
        </authorList>
    </citation>
    <scope>NUCLEOTIDE SEQUENCE [LARGE SCALE GENOMIC DNA]</scope>
    <source>
        <strain evidence="2 3">NRRL62606</strain>
    </source>
</reference>
<gene>
    <name evidence="2" type="ORF">CEP51_009460</name>
</gene>
<dbReference type="EMBL" id="NKCL01000269">
    <property type="protein sequence ID" value="RSL76999.1"/>
    <property type="molecule type" value="Genomic_DNA"/>
</dbReference>
<proteinExistence type="predicted"/>
<accession>A0A428RHI0</accession>